<dbReference type="GO" id="GO:0072383">
    <property type="term" value="P:plus-end-directed vesicle transport along microtubule"/>
    <property type="evidence" value="ECO:0007669"/>
    <property type="project" value="TreeGrafter"/>
</dbReference>
<dbReference type="PROSITE" id="PS50089">
    <property type="entry name" value="ZF_RING_2"/>
    <property type="match status" value="1"/>
</dbReference>
<dbReference type="Gene3D" id="3.30.40.10">
    <property type="entry name" value="Zinc/RING finger domain, C3HC4 (zinc finger)"/>
    <property type="match status" value="2"/>
</dbReference>
<reference evidence="1" key="1">
    <citation type="submission" date="2022-10" db="EMBL/GenBank/DDBJ databases">
        <authorList>
            <person name="Byrne P K."/>
        </authorList>
    </citation>
    <scope>NUCLEOTIDE SEQUENCE</scope>
    <source>
        <strain evidence="1">IFO1802</strain>
    </source>
</reference>
<dbReference type="Pfam" id="PF01363">
    <property type="entry name" value="FYVE"/>
    <property type="match status" value="1"/>
</dbReference>
<dbReference type="InterPro" id="IPR001841">
    <property type="entry name" value="Znf_RING"/>
</dbReference>
<organism evidence="1 2">
    <name type="scientific">Saccharomyces kudriavzevii (strain ATCC MYA-4449 / AS 2.2408 / CBS 8840 / NBRC 1802 / NCYC 2889)</name>
    <name type="common">Yeast</name>
    <dbReference type="NCBI Taxonomy" id="226230"/>
    <lineage>
        <taxon>Eukaryota</taxon>
        <taxon>Fungi</taxon>
        <taxon>Dikarya</taxon>
        <taxon>Ascomycota</taxon>
        <taxon>Saccharomycotina</taxon>
        <taxon>Saccharomycetes</taxon>
        <taxon>Saccharomycetales</taxon>
        <taxon>Saccharomycetaceae</taxon>
        <taxon>Saccharomyces</taxon>
    </lineage>
</organism>
<sequence length="293" mass="33187">MVIKEDCINNLARWQADEESQCCFQCKTNFSFLIRRHHCRCCGRIFCSSCTENFVNYNQKKVHALQKKNSDLESPPYRTCNECYDNLLHLNLLVSSANRDPRLLQTTAPSSTDLPAALGDNSDEDTETLEDTVDQGETGTGCGNGENPQNEEERFCPICNTDLVQFADEEETRKHVEDCILRAENAQQHTTTSEEAANDSAKESPASQNRMLVYKIPPITSGDENGSVIKECPICFEDMEPGEKVGRLECLCVFHYKCIKDWFHKKAQMNAAQRGNGKSFVKRNFCPFHDAVF</sequence>
<dbReference type="GO" id="GO:0098588">
    <property type="term" value="C:bounding membrane of organelle"/>
    <property type="evidence" value="ECO:0007669"/>
    <property type="project" value="UniProtKB-ARBA"/>
</dbReference>
<dbReference type="PANTHER" id="PTHR46753">
    <property type="entry name" value="FYVE AND COILED-COIL DOMAIN-CONTAINING PROTEIN 1"/>
    <property type="match status" value="1"/>
</dbReference>
<protein>
    <submittedName>
        <fullName evidence="1">Uncharacterized protein</fullName>
    </submittedName>
</protein>
<evidence type="ECO:0000313" key="1">
    <source>
        <dbReference type="EMBL" id="CAI4058847.1"/>
    </source>
</evidence>
<dbReference type="CDD" id="cd16489">
    <property type="entry name" value="mRING-CH-C4HC2H_ZNRF"/>
    <property type="match status" value="1"/>
</dbReference>
<dbReference type="PANTHER" id="PTHR46753:SF2">
    <property type="entry name" value="FYVE AND COILED-COIL DOMAIN-CONTAINING PROTEIN 1"/>
    <property type="match status" value="1"/>
</dbReference>
<proteinExistence type="predicted"/>
<dbReference type="InterPro" id="IPR017455">
    <property type="entry name" value="Znf_FYVE-rel"/>
</dbReference>
<dbReference type="GO" id="GO:0008270">
    <property type="term" value="F:zinc ion binding"/>
    <property type="evidence" value="ECO:0007669"/>
    <property type="project" value="UniProtKB-KW"/>
</dbReference>
<dbReference type="Proteomes" id="UP001162087">
    <property type="component" value="Chromosome 4"/>
</dbReference>
<evidence type="ECO:0000313" key="2">
    <source>
        <dbReference type="Proteomes" id="UP001162087"/>
    </source>
</evidence>
<keyword evidence="2" id="KW-1185">Reference proteome</keyword>
<dbReference type="GO" id="GO:0005776">
    <property type="term" value="C:autophagosome"/>
    <property type="evidence" value="ECO:0007669"/>
    <property type="project" value="TreeGrafter"/>
</dbReference>
<dbReference type="GO" id="GO:0032266">
    <property type="term" value="F:phosphatidylinositol-3-phosphate binding"/>
    <property type="evidence" value="ECO:0007669"/>
    <property type="project" value="UniProtKB-ARBA"/>
</dbReference>
<dbReference type="GO" id="GO:1901098">
    <property type="term" value="P:positive regulation of autophagosome maturation"/>
    <property type="evidence" value="ECO:0007669"/>
    <property type="project" value="TreeGrafter"/>
</dbReference>
<name>A0AA35NP71_SACK1</name>
<dbReference type="InterPro" id="IPR013083">
    <property type="entry name" value="Znf_RING/FYVE/PHD"/>
</dbReference>
<dbReference type="EMBL" id="OX365899">
    <property type="protein sequence ID" value="CAI4058847.1"/>
    <property type="molecule type" value="Genomic_DNA"/>
</dbReference>
<dbReference type="Pfam" id="PF13639">
    <property type="entry name" value="zf-RING_2"/>
    <property type="match status" value="1"/>
</dbReference>
<dbReference type="SUPFAM" id="SSF57850">
    <property type="entry name" value="RING/U-box"/>
    <property type="match status" value="1"/>
</dbReference>
<accession>A0AA35NP71</accession>
<dbReference type="InterPro" id="IPR011011">
    <property type="entry name" value="Znf_FYVE_PHD"/>
</dbReference>
<dbReference type="SMART" id="SM00184">
    <property type="entry name" value="RING"/>
    <property type="match status" value="2"/>
</dbReference>
<dbReference type="GO" id="GO:0005770">
    <property type="term" value="C:late endosome"/>
    <property type="evidence" value="ECO:0007669"/>
    <property type="project" value="TreeGrafter"/>
</dbReference>
<dbReference type="InterPro" id="IPR000306">
    <property type="entry name" value="Znf_FYVE"/>
</dbReference>
<dbReference type="PROSITE" id="PS50178">
    <property type="entry name" value="ZF_FYVE"/>
    <property type="match status" value="1"/>
</dbReference>
<dbReference type="SUPFAM" id="SSF57903">
    <property type="entry name" value="FYVE/PHD zinc finger"/>
    <property type="match status" value="1"/>
</dbReference>
<dbReference type="SMART" id="SM00064">
    <property type="entry name" value="FYVE"/>
    <property type="match status" value="1"/>
</dbReference>
<dbReference type="OrthoDB" id="660555at2759"/>
<gene>
    <name evidence="1" type="primary">SKDI04G5240</name>
    <name evidence="1" type="ORF">SKDI_04G5240</name>
</gene>